<dbReference type="CDD" id="cd12148">
    <property type="entry name" value="fungal_TF_MHR"/>
    <property type="match status" value="1"/>
</dbReference>
<feature type="region of interest" description="Disordered" evidence="2">
    <location>
        <begin position="591"/>
        <end position="610"/>
    </location>
</feature>
<feature type="region of interest" description="Disordered" evidence="2">
    <location>
        <begin position="683"/>
        <end position="746"/>
    </location>
</feature>
<sequence length="762" mass="86237">MPLKRKLSEDEFSARDNPARMPFDRRLLFPTPERTHENGVDTALSSEEVYNQGSRPIASSSCRLLGDRAIPASLPLDNMISAIQELIDPDFDPVIRDIDLDDDICQFLKPMPSHIAPDDVEYLRSKNALTVPEPSLLNELLRAYFQWSYNFMPVLDIQDFLPAIVNNDPDANISLFLLQAVMFAGSAFADMNHLRAGGFHTRREARKEFFTRARLLYHLEYEGDPICRLQAFLLLTYNNERDNSMQNDIWFWLGLCNTQAQSIGLHRDPSNLDMDSARKRLRRRLWWCLFARDRMVALALRRPTQVNEAISDVPSLRLADLAVGPLDPTVIATIGCEYMRHTSHQRRLALMFIEKVNLCRCLGHILFAQYSPASLSTNGPADKTTITLVPRQISDTELERCSQKLDTWVRNLPREIDIDVPLSRGGSDIGERIHLVHSSMLRMIYYATCSALYQPRAFTQGREQQAPALTANNLTDTVRHRLHAAASKTTDILHQINRLDLARFLPAAGLTAIRPAAIVHLVNITSTNHVIRDKSTWSFRQCLQLLGQLKDIYPAAEYEAACIHHAVQLQYGRKGYSYSLRQDIRLGTNKVDSFDKIPQRSPPPRRNSHQTAGFVISSDIHNLTSDALPTSKDNIEHLLDQGTPGVRQEDSMDQTQDLPFDEWLIQYDKGLDTTSSLPLKIDDFMSTNNKSQDSDEKSNPTIETPQKPSLNSHPHEQDSRRSPSPATVLPPVDERSYADGTSIMPEDVDEALGLYEDDGSTC</sequence>
<dbReference type="PANTHER" id="PTHR47425:SF1">
    <property type="entry name" value="MISCELLANEOUS ZN(II)2CYS6 TRANSCRIPTION FACTOR (EUROFUNG)"/>
    <property type="match status" value="1"/>
</dbReference>
<organism evidence="4">
    <name type="scientific">Talaromyces marneffei PM1</name>
    <dbReference type="NCBI Taxonomy" id="1077442"/>
    <lineage>
        <taxon>Eukaryota</taxon>
        <taxon>Fungi</taxon>
        <taxon>Dikarya</taxon>
        <taxon>Ascomycota</taxon>
        <taxon>Pezizomycotina</taxon>
        <taxon>Eurotiomycetes</taxon>
        <taxon>Eurotiomycetidae</taxon>
        <taxon>Eurotiales</taxon>
        <taxon>Trichocomaceae</taxon>
        <taxon>Talaromyces</taxon>
        <taxon>Talaromyces sect. Talaromyces</taxon>
    </lineage>
</organism>
<dbReference type="EMBL" id="JPOX01000021">
    <property type="protein sequence ID" value="KFX45963.1"/>
    <property type="molecule type" value="Genomic_DNA"/>
</dbReference>
<name>A0A093XL39_TALMA</name>
<feature type="compositionally biased region" description="Polar residues" evidence="2">
    <location>
        <begin position="699"/>
        <end position="712"/>
    </location>
</feature>
<dbReference type="GO" id="GO:0003677">
    <property type="term" value="F:DNA binding"/>
    <property type="evidence" value="ECO:0007669"/>
    <property type="project" value="InterPro"/>
</dbReference>
<comment type="caution">
    <text evidence="4">The sequence shown here is derived from an EMBL/GenBank/DDBJ whole genome shotgun (WGS) entry which is preliminary data.</text>
</comment>
<evidence type="ECO:0000313" key="4">
    <source>
        <dbReference type="EMBL" id="KFX45963.1"/>
    </source>
</evidence>
<dbReference type="InterPro" id="IPR007219">
    <property type="entry name" value="XnlR_reg_dom"/>
</dbReference>
<reference evidence="4" key="2">
    <citation type="journal article" date="2014" name="PLoS Genet.">
        <title>Signature gene expression reveals novel clues to the molecular mechanisms of dimorphic transition in Penicillium marneffei.</title>
        <authorList>
            <person name="Yang E."/>
            <person name="Wang G."/>
            <person name="Cai J."/>
            <person name="Woo P.C."/>
            <person name="Lau S.K."/>
            <person name="Yuen K.-Y."/>
            <person name="Chow W.-N."/>
            <person name="Lin X."/>
        </authorList>
    </citation>
    <scope>NUCLEOTIDE SEQUENCE</scope>
    <source>
        <strain evidence="4">PM1</strain>
    </source>
</reference>
<dbReference type="PANTHER" id="PTHR47425">
    <property type="entry name" value="FARB-RELATED"/>
    <property type="match status" value="1"/>
</dbReference>
<proteinExistence type="predicted"/>
<dbReference type="Pfam" id="PF04082">
    <property type="entry name" value="Fungal_trans"/>
    <property type="match status" value="1"/>
</dbReference>
<reference key="1">
    <citation type="journal article" date="2014" name="PLoS Genet.">
        <title>Signature Gene Expression Reveals Novel Clues to the Molecular Mechanisms of Dimorphic Transition in Penicillium marneffei.</title>
        <authorList>
            <person name="Yang E."/>
            <person name="Wang G."/>
            <person name="Cai J."/>
            <person name="Woo P.C."/>
            <person name="Lau S.K."/>
            <person name="Yuen K.-Y."/>
            <person name="Chow W.-N."/>
            <person name="Lin X."/>
        </authorList>
    </citation>
    <scope>NUCLEOTIDE SEQUENCE [LARGE SCALE GENOMIC DNA]</scope>
    <source>
        <strain>PM1</strain>
    </source>
</reference>
<keyword evidence="1" id="KW-0539">Nucleus</keyword>
<evidence type="ECO:0000259" key="3">
    <source>
        <dbReference type="SMART" id="SM00906"/>
    </source>
</evidence>
<dbReference type="GO" id="GO:0008270">
    <property type="term" value="F:zinc ion binding"/>
    <property type="evidence" value="ECO:0007669"/>
    <property type="project" value="InterPro"/>
</dbReference>
<dbReference type="GO" id="GO:0006351">
    <property type="term" value="P:DNA-templated transcription"/>
    <property type="evidence" value="ECO:0007669"/>
    <property type="project" value="InterPro"/>
</dbReference>
<dbReference type="AlphaFoldDB" id="A0A093XL39"/>
<dbReference type="HOGENOM" id="CLU_006329_2_1_1"/>
<dbReference type="InterPro" id="IPR052761">
    <property type="entry name" value="Fungal_Detox/Toxin_TFs"/>
</dbReference>
<protein>
    <submittedName>
        <fullName evidence="4">Cutinase transcription factor 1 beta</fullName>
    </submittedName>
</protein>
<evidence type="ECO:0000256" key="1">
    <source>
        <dbReference type="ARBA" id="ARBA00023242"/>
    </source>
</evidence>
<dbReference type="SMART" id="SM00906">
    <property type="entry name" value="Fungal_trans"/>
    <property type="match status" value="1"/>
</dbReference>
<gene>
    <name evidence="4" type="ORF">GQ26_0211480</name>
</gene>
<dbReference type="eggNOG" id="ENOG502RHAD">
    <property type="taxonomic scope" value="Eukaryota"/>
</dbReference>
<accession>A0A093XL39</accession>
<evidence type="ECO:0000256" key="2">
    <source>
        <dbReference type="SAM" id="MobiDB-lite"/>
    </source>
</evidence>
<feature type="domain" description="Xylanolytic transcriptional activator regulatory" evidence="3">
    <location>
        <begin position="249"/>
        <end position="321"/>
    </location>
</feature>